<protein>
    <submittedName>
        <fullName evidence="1">Uncharacterized protein</fullName>
    </submittedName>
</protein>
<keyword evidence="2" id="KW-1185">Reference proteome</keyword>
<name>A0A8S1C698_9INSE</name>
<dbReference type="AlphaFoldDB" id="A0A8S1C698"/>
<evidence type="ECO:0000313" key="2">
    <source>
        <dbReference type="Proteomes" id="UP000494165"/>
    </source>
</evidence>
<comment type="caution">
    <text evidence="1">The sequence shown here is derived from an EMBL/GenBank/DDBJ whole genome shotgun (WGS) entry which is preliminary data.</text>
</comment>
<accession>A0A8S1C698</accession>
<sequence length="74" mass="8173">MRTLHSTLHTKLKRNEAQIDLFGGAGCPGGELRAGRTCPFGHWGQAVRYCRIHCDHRVSLNLGPSQDLFQQGNG</sequence>
<organism evidence="1 2">
    <name type="scientific">Cloeon dipterum</name>
    <dbReference type="NCBI Taxonomy" id="197152"/>
    <lineage>
        <taxon>Eukaryota</taxon>
        <taxon>Metazoa</taxon>
        <taxon>Ecdysozoa</taxon>
        <taxon>Arthropoda</taxon>
        <taxon>Hexapoda</taxon>
        <taxon>Insecta</taxon>
        <taxon>Pterygota</taxon>
        <taxon>Palaeoptera</taxon>
        <taxon>Ephemeroptera</taxon>
        <taxon>Pisciforma</taxon>
        <taxon>Baetidae</taxon>
        <taxon>Cloeon</taxon>
    </lineage>
</organism>
<reference evidence="1 2" key="1">
    <citation type="submission" date="2020-04" db="EMBL/GenBank/DDBJ databases">
        <authorList>
            <person name="Alioto T."/>
            <person name="Alioto T."/>
            <person name="Gomez Garrido J."/>
        </authorList>
    </citation>
    <scope>NUCLEOTIDE SEQUENCE [LARGE SCALE GENOMIC DNA]</scope>
</reference>
<dbReference type="Proteomes" id="UP000494165">
    <property type="component" value="Unassembled WGS sequence"/>
</dbReference>
<gene>
    <name evidence="1" type="ORF">CLODIP_2_CD03576</name>
</gene>
<evidence type="ECO:0000313" key="1">
    <source>
        <dbReference type="EMBL" id="CAB3364692.1"/>
    </source>
</evidence>
<proteinExistence type="predicted"/>
<dbReference type="EMBL" id="CADEPI010000017">
    <property type="protein sequence ID" value="CAB3364692.1"/>
    <property type="molecule type" value="Genomic_DNA"/>
</dbReference>